<feature type="compositionally biased region" description="Basic and acidic residues" evidence="1">
    <location>
        <begin position="324"/>
        <end position="348"/>
    </location>
</feature>
<feature type="compositionally biased region" description="Basic and acidic residues" evidence="1">
    <location>
        <begin position="271"/>
        <end position="285"/>
    </location>
</feature>
<accession>A0ABR4S814</accession>
<evidence type="ECO:0000313" key="2">
    <source>
        <dbReference type="EMBL" id="KDR61784.1"/>
    </source>
</evidence>
<evidence type="ECO:0008006" key="4">
    <source>
        <dbReference type="Google" id="ProtNLM"/>
    </source>
</evidence>
<protein>
    <recommendedName>
        <fullName evidence="4">SpdB2 protein</fullName>
    </recommendedName>
</protein>
<organism evidence="2 3">
    <name type="scientific">Streptomyces wadayamensis</name>
    <dbReference type="NCBI Taxonomy" id="141454"/>
    <lineage>
        <taxon>Bacteria</taxon>
        <taxon>Bacillati</taxon>
        <taxon>Actinomycetota</taxon>
        <taxon>Actinomycetes</taxon>
        <taxon>Kitasatosporales</taxon>
        <taxon>Streptomycetaceae</taxon>
        <taxon>Streptomyces</taxon>
    </lineage>
</organism>
<evidence type="ECO:0000256" key="1">
    <source>
        <dbReference type="SAM" id="MobiDB-lite"/>
    </source>
</evidence>
<gene>
    <name evidence="2" type="ORF">DC60_19240</name>
</gene>
<name>A0ABR4S814_9ACTN</name>
<reference evidence="2 3" key="1">
    <citation type="submission" date="2014-03" db="EMBL/GenBank/DDBJ databases">
        <title>Genome Sequence of Streptomyces wadayamensis A23 strain, an endophytic actinobacteria from Citrus reticulata.</title>
        <authorList>
            <person name="de Oliveira L.G."/>
            <person name="Tormet G.D."/>
            <person name="Marcon J."/>
            <person name="Samborsky M."/>
            <person name="Araujo W.L."/>
            <person name="de Azevedo J.L."/>
        </authorList>
    </citation>
    <scope>NUCLEOTIDE SEQUENCE [LARGE SCALE GENOMIC DNA]</scope>
    <source>
        <strain evidence="2 3">A23</strain>
    </source>
</reference>
<feature type="region of interest" description="Disordered" evidence="1">
    <location>
        <begin position="1"/>
        <end position="70"/>
    </location>
</feature>
<keyword evidence="3" id="KW-1185">Reference proteome</keyword>
<comment type="caution">
    <text evidence="2">The sequence shown here is derived from an EMBL/GenBank/DDBJ whole genome shotgun (WGS) entry which is preliminary data.</text>
</comment>
<feature type="compositionally biased region" description="Basic and acidic residues" evidence="1">
    <location>
        <begin position="9"/>
        <end position="70"/>
    </location>
</feature>
<dbReference type="RefSeq" id="WP_049978200.1">
    <property type="nucleotide sequence ID" value="NZ_JHDU01000024.1"/>
</dbReference>
<sequence>MSTPLDYRAQARADRADAAEQRRLDGIAEEERRAPRQRLADQRAAARREQARADSAADRQAAAERRADRSARRAAALTPARVYQRGTLTLVTVSALASLPAQVIHFVSIDPMLLPLPLSLEGAAWVMAAGVAYADDRHLPGWVRWLLRALVAAFASFAAFINYEYGLSLAAPGGLSPAEARTVGLGLAAVSLLGPLVFEIRQWVSALSTGDEDERARRRHAAARRRHHRKVRRVAARLTSAAPYGTLSAEVAWERAWEIVHGTTEPGMTARLEKRATKAADRADTARTPAARPSHTSVGPDAAPARAQGPEAEESQVSACAGGVRDRVELPPHTDRTGEPHAPDEDRTAEWDEAELERMRQEARRTYAEAAQAGRTLSARALGEAYGMSESWGRKQIAATRQLAAVS</sequence>
<proteinExistence type="predicted"/>
<feature type="region of interest" description="Disordered" evidence="1">
    <location>
        <begin position="268"/>
        <end position="348"/>
    </location>
</feature>
<evidence type="ECO:0000313" key="3">
    <source>
        <dbReference type="Proteomes" id="UP000027443"/>
    </source>
</evidence>
<dbReference type="Proteomes" id="UP000027443">
    <property type="component" value="Unassembled WGS sequence"/>
</dbReference>
<dbReference type="EMBL" id="JHDU01000024">
    <property type="protein sequence ID" value="KDR61784.1"/>
    <property type="molecule type" value="Genomic_DNA"/>
</dbReference>